<name>A0ABU8EY34_9GAMM</name>
<accession>A0ABU8EY34</accession>
<protein>
    <submittedName>
        <fullName evidence="4">Porin family protein</fullName>
    </submittedName>
</protein>
<dbReference type="SUPFAM" id="SSF56925">
    <property type="entry name" value="OMPA-like"/>
    <property type="match status" value="1"/>
</dbReference>
<dbReference type="Proteomes" id="UP001382455">
    <property type="component" value="Unassembled WGS sequence"/>
</dbReference>
<evidence type="ECO:0000259" key="3">
    <source>
        <dbReference type="Pfam" id="PF13505"/>
    </source>
</evidence>
<gene>
    <name evidence="4" type="ORF">WAE96_15670</name>
</gene>
<evidence type="ECO:0000256" key="2">
    <source>
        <dbReference type="SAM" id="SignalP"/>
    </source>
</evidence>
<dbReference type="RefSeq" id="WP_336436141.1">
    <property type="nucleotide sequence ID" value="NZ_JBAWKS010000002.1"/>
</dbReference>
<evidence type="ECO:0000313" key="4">
    <source>
        <dbReference type="EMBL" id="MEI4551111.1"/>
    </source>
</evidence>
<dbReference type="InterPro" id="IPR027385">
    <property type="entry name" value="Beta-barrel_OMP"/>
</dbReference>
<keyword evidence="5" id="KW-1185">Reference proteome</keyword>
<feature type="domain" description="Outer membrane protein beta-barrel" evidence="3">
    <location>
        <begin position="10"/>
        <end position="205"/>
    </location>
</feature>
<sequence>MKKVVLLVSSLALAGLSSSALANGIYLGAAYNNQKLSPNEADAGSFSVKTVDLVAGYQVNQYFSVEANVVVSSNDDLFEAKDAYYFTQEYVDIDSQWSLKAKGTYPISDAFSVFAYASYLDTEIKGEFVEFRLDENGATTGIPSRGSFAFSDSGVGFGLGAQYNFNENWAVYADYSLHPDFEINVGESSAKIDHDSFSFGVTYKF</sequence>
<dbReference type="Pfam" id="PF13505">
    <property type="entry name" value="OMP_b-brl"/>
    <property type="match status" value="1"/>
</dbReference>
<organism evidence="4 5">
    <name type="scientific">Pseudoalteromonas spongiae</name>
    <dbReference type="NCBI Taxonomy" id="298657"/>
    <lineage>
        <taxon>Bacteria</taxon>
        <taxon>Pseudomonadati</taxon>
        <taxon>Pseudomonadota</taxon>
        <taxon>Gammaproteobacteria</taxon>
        <taxon>Alteromonadales</taxon>
        <taxon>Pseudoalteromonadaceae</taxon>
        <taxon>Pseudoalteromonas</taxon>
    </lineage>
</organism>
<proteinExistence type="predicted"/>
<reference evidence="4 5" key="1">
    <citation type="submission" date="2023-12" db="EMBL/GenBank/DDBJ databases">
        <title>Friends and Foes: Symbiotic and Algicidal bacterial influence on Karenia brevis blooms.</title>
        <authorList>
            <person name="Fei C."/>
            <person name="Mohamed A.R."/>
            <person name="Booker A."/>
            <person name="Arshad M."/>
            <person name="Klass S."/>
            <person name="Ahn S."/>
            <person name="Gilbert P.M."/>
            <person name="Heil C.A."/>
            <person name="Martinez J.M."/>
            <person name="Amin S.A."/>
        </authorList>
    </citation>
    <scope>NUCLEOTIDE SEQUENCE [LARGE SCALE GENOMIC DNA]</scope>
    <source>
        <strain evidence="4 5">CE15</strain>
    </source>
</reference>
<dbReference type="Gene3D" id="2.40.160.20">
    <property type="match status" value="1"/>
</dbReference>
<dbReference type="EMBL" id="JBAWKS010000002">
    <property type="protein sequence ID" value="MEI4551111.1"/>
    <property type="molecule type" value="Genomic_DNA"/>
</dbReference>
<feature type="signal peptide" evidence="2">
    <location>
        <begin position="1"/>
        <end position="22"/>
    </location>
</feature>
<comment type="caution">
    <text evidence="4">The sequence shown here is derived from an EMBL/GenBank/DDBJ whole genome shotgun (WGS) entry which is preliminary data.</text>
</comment>
<evidence type="ECO:0000313" key="5">
    <source>
        <dbReference type="Proteomes" id="UP001382455"/>
    </source>
</evidence>
<keyword evidence="1 2" id="KW-0732">Signal</keyword>
<feature type="chain" id="PRO_5045412889" evidence="2">
    <location>
        <begin position="23"/>
        <end position="205"/>
    </location>
</feature>
<evidence type="ECO:0000256" key="1">
    <source>
        <dbReference type="ARBA" id="ARBA00022729"/>
    </source>
</evidence>
<dbReference type="InterPro" id="IPR011250">
    <property type="entry name" value="OMP/PagP_B-barrel"/>
</dbReference>